<evidence type="ECO:0000313" key="3">
    <source>
        <dbReference type="EMBL" id="GAA4445927.1"/>
    </source>
</evidence>
<comment type="caution">
    <text evidence="3">The sequence shown here is derived from an EMBL/GenBank/DDBJ whole genome shotgun (WGS) entry which is preliminary data.</text>
</comment>
<dbReference type="EMBL" id="BAABEY010000036">
    <property type="protein sequence ID" value="GAA4445927.1"/>
    <property type="molecule type" value="Genomic_DNA"/>
</dbReference>
<name>A0ABP8M9R6_9BACT</name>
<reference evidence="4" key="1">
    <citation type="journal article" date="2019" name="Int. J. Syst. Evol. Microbiol.">
        <title>The Global Catalogue of Microorganisms (GCM) 10K type strain sequencing project: providing services to taxonomists for standard genome sequencing and annotation.</title>
        <authorList>
            <consortium name="The Broad Institute Genomics Platform"/>
            <consortium name="The Broad Institute Genome Sequencing Center for Infectious Disease"/>
            <person name="Wu L."/>
            <person name="Ma J."/>
        </authorList>
    </citation>
    <scope>NUCLEOTIDE SEQUENCE [LARGE SCALE GENOMIC DNA]</scope>
    <source>
        <strain evidence="4">JCM 31920</strain>
    </source>
</reference>
<evidence type="ECO:0000256" key="1">
    <source>
        <dbReference type="SAM" id="MobiDB-lite"/>
    </source>
</evidence>
<feature type="signal peptide" evidence="2">
    <location>
        <begin position="1"/>
        <end position="25"/>
    </location>
</feature>
<dbReference type="Proteomes" id="UP001501508">
    <property type="component" value="Unassembled WGS sequence"/>
</dbReference>
<keyword evidence="4" id="KW-1185">Reference proteome</keyword>
<organism evidence="3 4">
    <name type="scientific">Ravibacter arvi</name>
    <dbReference type="NCBI Taxonomy" id="2051041"/>
    <lineage>
        <taxon>Bacteria</taxon>
        <taxon>Pseudomonadati</taxon>
        <taxon>Bacteroidota</taxon>
        <taxon>Cytophagia</taxon>
        <taxon>Cytophagales</taxon>
        <taxon>Spirosomataceae</taxon>
        <taxon>Ravibacter</taxon>
    </lineage>
</organism>
<dbReference type="RefSeq" id="WP_345032171.1">
    <property type="nucleotide sequence ID" value="NZ_BAABEY010000036.1"/>
</dbReference>
<protein>
    <submittedName>
        <fullName evidence="3">Uncharacterized protein</fullName>
    </submittedName>
</protein>
<proteinExistence type="predicted"/>
<sequence>MKNAKLKVATALMAALFLTSFASEAKNNYFNIADKNEEKVKTHGVAAFMPVVSTEETPSFPSYRAAGFTEKYTPTQLNKLMGVWPDREQTNREPGNESKFSVEPADTTQAADRVYSPEQFADLLGISF</sequence>
<accession>A0ABP8M9R6</accession>
<feature type="chain" id="PRO_5045235155" evidence="2">
    <location>
        <begin position="26"/>
        <end position="128"/>
    </location>
</feature>
<evidence type="ECO:0000256" key="2">
    <source>
        <dbReference type="SAM" id="SignalP"/>
    </source>
</evidence>
<keyword evidence="2" id="KW-0732">Signal</keyword>
<feature type="region of interest" description="Disordered" evidence="1">
    <location>
        <begin position="86"/>
        <end position="114"/>
    </location>
</feature>
<evidence type="ECO:0000313" key="4">
    <source>
        <dbReference type="Proteomes" id="UP001501508"/>
    </source>
</evidence>
<feature type="compositionally biased region" description="Basic and acidic residues" evidence="1">
    <location>
        <begin position="86"/>
        <end position="96"/>
    </location>
</feature>
<gene>
    <name evidence="3" type="ORF">GCM10023091_38210</name>
</gene>